<dbReference type="CTD" id="564334"/>
<evidence type="ECO:0000256" key="1">
    <source>
        <dbReference type="ARBA" id="ARBA00004141"/>
    </source>
</evidence>
<sequence>MALNRGAIGLFLKITCLLFLLTGITGLGGSFLLHKYRVYGLFFSNLYIIFPALLAVVSGAILFITGSIGCLVSSKKPSCGHGLFVYFLIIVFCVVGTTAALAYFYQGKLDAELAPLKDVFQNYSNNSQDPDTKAVDRLQSELQCCGVMNYTDWLQTPWFNHSGKYDVPQSCCNTTFHSCNGTLDAPMLLYNEACQVKLKELLLLVVHIIHITSLVVLVLLVLSWITVGQLMRYPVPQEYRILDQD</sequence>
<evidence type="ECO:0000313" key="7">
    <source>
        <dbReference type="Ensembl" id="ENSDARP00000113012"/>
    </source>
</evidence>
<dbReference type="OrthoDB" id="10033535at2759"/>
<evidence type="ECO:0000313" key="9">
    <source>
        <dbReference type="RefSeq" id="NP_001292501.1"/>
    </source>
</evidence>
<dbReference type="PANTHER" id="PTHR19282:SF477">
    <property type="entry name" value="TETRASPANIN"/>
    <property type="match status" value="1"/>
</dbReference>
<dbReference type="InterPro" id="IPR008952">
    <property type="entry name" value="Tetraspanin_EC2_sf"/>
</dbReference>
<dbReference type="PRINTS" id="PR00259">
    <property type="entry name" value="TMFOUR"/>
</dbReference>
<proteinExistence type="inferred from homology"/>
<dbReference type="HOGENOM" id="CLU_055524_5_2_1"/>
<evidence type="ECO:0000256" key="4">
    <source>
        <dbReference type="ARBA" id="ARBA00022989"/>
    </source>
</evidence>
<reference evidence="7 8" key="2">
    <citation type="journal article" date="2013" name="Nature">
        <title>The zebrafish reference genome sequence and its relationship to the human genome.</title>
        <authorList>
            <consortium name="Genome Reference Consortium Zebrafish"/>
            <person name="Howe K."/>
            <person name="Clark M.D."/>
            <person name="Torroja C.F."/>
            <person name="Torrance J."/>
            <person name="Berthelot C."/>
            <person name="Muffato M."/>
            <person name="Collins J.E."/>
            <person name="Humphray S."/>
            <person name="McLaren K."/>
            <person name="Matthews L."/>
            <person name="McLaren S."/>
            <person name="Sealy I."/>
            <person name="Caccamo M."/>
            <person name="Churcher C."/>
            <person name="Scott C."/>
            <person name="Barrett J.C."/>
            <person name="Koch R."/>
            <person name="Rauch G.J."/>
            <person name="White S."/>
            <person name="Chow W."/>
            <person name="Kilian B."/>
            <person name="Quintais L.T."/>
            <person name="Guerra-Assuncao J.A."/>
            <person name="Zhou Y."/>
            <person name="Gu Y."/>
            <person name="Yen J."/>
            <person name="Vogel J.H."/>
            <person name="Eyre T."/>
            <person name="Redmond S."/>
            <person name="Banerjee R."/>
            <person name="Chi J."/>
            <person name="Fu B."/>
            <person name="Langley E."/>
            <person name="Maguire S.F."/>
            <person name="Laird G.K."/>
            <person name="Lloyd D."/>
            <person name="Kenyon E."/>
            <person name="Donaldson S."/>
            <person name="Sehra H."/>
            <person name="Almeida-King J."/>
            <person name="Loveland J."/>
            <person name="Trevanion S."/>
            <person name="Jones M."/>
            <person name="Quail M."/>
            <person name="Willey D."/>
            <person name="Hunt A."/>
            <person name="Burton J."/>
            <person name="Sims S."/>
            <person name="McLay K."/>
            <person name="Plumb B."/>
            <person name="Davis J."/>
            <person name="Clee C."/>
            <person name="Oliver K."/>
            <person name="Clark R."/>
            <person name="Riddle C."/>
            <person name="Elliot D."/>
            <person name="Eliott D."/>
            <person name="Threadgold G."/>
            <person name="Harden G."/>
            <person name="Ware D."/>
            <person name="Begum S."/>
            <person name="Mortimore B."/>
            <person name="Mortimer B."/>
            <person name="Kerry G."/>
            <person name="Heath P."/>
            <person name="Phillimore B."/>
            <person name="Tracey A."/>
            <person name="Corby N."/>
            <person name="Dunn M."/>
            <person name="Johnson C."/>
            <person name="Wood J."/>
            <person name="Clark S."/>
            <person name="Pelan S."/>
            <person name="Griffiths G."/>
            <person name="Smith M."/>
            <person name="Glithero R."/>
            <person name="Howden P."/>
            <person name="Barker N."/>
            <person name="Lloyd C."/>
            <person name="Stevens C."/>
            <person name="Harley J."/>
            <person name="Holt K."/>
            <person name="Panagiotidis G."/>
            <person name="Lovell J."/>
            <person name="Beasley H."/>
            <person name="Henderson C."/>
            <person name="Gordon D."/>
            <person name="Auger K."/>
            <person name="Wright D."/>
            <person name="Collins J."/>
            <person name="Raisen C."/>
            <person name="Dyer L."/>
            <person name="Leung K."/>
            <person name="Robertson L."/>
            <person name="Ambridge K."/>
            <person name="Leongamornlert D."/>
            <person name="McGuire S."/>
            <person name="Gilderthorp R."/>
            <person name="Griffiths C."/>
            <person name="Manthravadi D."/>
            <person name="Nichol S."/>
            <person name="Barker G."/>
            <person name="Whitehead S."/>
            <person name="Kay M."/>
            <person name="Brown J."/>
            <person name="Murnane C."/>
            <person name="Gray E."/>
            <person name="Humphries M."/>
            <person name="Sycamore N."/>
            <person name="Barker D."/>
            <person name="Saunders D."/>
            <person name="Wallis J."/>
            <person name="Babbage A."/>
            <person name="Hammond S."/>
            <person name="Mashreghi-Mohammadi M."/>
            <person name="Barr L."/>
            <person name="Martin S."/>
            <person name="Wray P."/>
            <person name="Ellington A."/>
            <person name="Matthews N."/>
            <person name="Ellwood M."/>
            <person name="Woodmansey R."/>
            <person name="Clark G."/>
            <person name="Cooper J."/>
            <person name="Cooper J."/>
            <person name="Tromans A."/>
            <person name="Grafham D."/>
            <person name="Skuce C."/>
            <person name="Pandian R."/>
            <person name="Andrews R."/>
            <person name="Harrison E."/>
            <person name="Kimberley A."/>
            <person name="Garnett J."/>
            <person name="Fosker N."/>
            <person name="Hall R."/>
            <person name="Garner P."/>
            <person name="Kelly D."/>
            <person name="Bird C."/>
            <person name="Palmer S."/>
            <person name="Gehring I."/>
            <person name="Berger A."/>
            <person name="Dooley C.M."/>
            <person name="Ersan-Urun Z."/>
            <person name="Eser C."/>
            <person name="Geiger H."/>
            <person name="Geisler M."/>
            <person name="Karotki L."/>
            <person name="Kirn A."/>
            <person name="Konantz J."/>
            <person name="Konantz M."/>
            <person name="Oberlander M."/>
            <person name="Rudolph-Geiger S."/>
            <person name="Teucke M."/>
            <person name="Lanz C."/>
            <person name="Raddatz G."/>
            <person name="Osoegawa K."/>
            <person name="Zhu B."/>
            <person name="Rapp A."/>
            <person name="Widaa S."/>
            <person name="Langford C."/>
            <person name="Yang F."/>
            <person name="Schuster S.C."/>
            <person name="Carter N.P."/>
            <person name="Harrow J."/>
            <person name="Ning Z."/>
            <person name="Herrero J."/>
            <person name="Searle S.M."/>
            <person name="Enright A."/>
            <person name="Geisler R."/>
            <person name="Plasterk R.H."/>
            <person name="Lee C."/>
            <person name="Westerfield M."/>
            <person name="de Jong P.J."/>
            <person name="Zon L.I."/>
            <person name="Postlethwait J.H."/>
            <person name="Nusslein-Volhard C."/>
            <person name="Hubbard T.J."/>
            <person name="Roest Crollius H."/>
            <person name="Rogers J."/>
            <person name="Stemple D.L."/>
        </authorList>
    </citation>
    <scope>NUCLEOTIDE SEQUENCE [LARGE SCALE GENOMIC DNA]</scope>
    <source>
        <strain evidence="7">Tuebingen</strain>
    </source>
</reference>
<dbReference type="KEGG" id="dre:564334"/>
<accession>E9QH97</accession>
<keyword evidence="4 6" id="KW-1133">Transmembrane helix</keyword>
<dbReference type="RefSeq" id="NP_001292501.1">
    <property type="nucleotide sequence ID" value="NM_001305572.1"/>
</dbReference>
<dbReference type="FunFam" id="1.10.1450.10:FF:000094">
    <property type="entry name" value="Tetraspanin"/>
    <property type="match status" value="1"/>
</dbReference>
<keyword evidence="5 6" id="KW-0472">Membrane</keyword>
<gene>
    <name evidence="7 9 10" type="primary">tspan37</name>
    <name evidence="9" type="synonym">fb04a09</name>
    <name evidence="9" type="synonym">si:dkey-52k20.13</name>
    <name evidence="9" type="synonym">wu:fb04a09</name>
</gene>
<dbReference type="SUPFAM" id="SSF48652">
    <property type="entry name" value="Tetraspanin"/>
    <property type="match status" value="1"/>
</dbReference>
<dbReference type="Proteomes" id="UP000000437">
    <property type="component" value="Chromosome 2"/>
</dbReference>
<dbReference type="PANTHER" id="PTHR19282">
    <property type="entry name" value="TETRASPANIN"/>
    <property type="match status" value="1"/>
</dbReference>
<feature type="transmembrane region" description="Helical" evidence="6">
    <location>
        <begin position="46"/>
        <end position="71"/>
    </location>
</feature>
<dbReference type="Bgee" id="ENSDARG00000095090">
    <property type="expression patterns" value="Expressed in intestine and 20 other cell types or tissues"/>
</dbReference>
<protein>
    <recommendedName>
        <fullName evidence="6">Tetraspanin</fullName>
    </recommendedName>
</protein>
<dbReference type="ZFIN" id="ZDB-GENE-070912-550">
    <property type="gene designation" value="tspan37"/>
</dbReference>
<dbReference type="AGR" id="ZFIN:ZDB-GENE-070912-550"/>
<reference evidence="9" key="3">
    <citation type="journal article" date="2015" name="Nat. Commun.">
        <title>RFX transcription factors are essential for hearing in mice.</title>
        <authorList>
            <person name="Elkon R."/>
            <person name="Milon B."/>
            <person name="Morrison L."/>
            <person name="Shah M."/>
            <person name="Vijayakumar S."/>
            <person name="Racherla M."/>
            <person name="Leitch C.C."/>
            <person name="Silipino L."/>
            <person name="Hadi S."/>
            <person name="Weiss-Gayet M."/>
            <person name="Barras E."/>
            <person name="Schmid C.D."/>
            <person name="Ait-Lounis A."/>
            <person name="Barnes A."/>
            <person name="Song Y."/>
            <person name="Eisenman D.J."/>
            <person name="Eliyahu E."/>
            <person name="Frolenkov G.I."/>
            <person name="Strome S.E."/>
            <person name="Durand B."/>
            <person name="Zaghloul N.A."/>
            <person name="Jones S.M."/>
            <person name="Reith W."/>
            <person name="Hertzano R."/>
        </authorList>
    </citation>
    <scope>NUCLEOTIDE SEQUENCE</scope>
    <source>
        <strain evidence="9">Tuebingen</strain>
    </source>
</reference>
<dbReference type="PaxDb" id="7955-ENSDARP00000113012"/>
<dbReference type="InterPro" id="IPR018499">
    <property type="entry name" value="Tetraspanin/Peripherin"/>
</dbReference>
<feature type="transmembrane region" description="Helical" evidence="6">
    <location>
        <begin position="201"/>
        <end position="225"/>
    </location>
</feature>
<dbReference type="Ensembl" id="ENSDART00000144220.2">
    <property type="protein sequence ID" value="ENSDARP00000113012.1"/>
    <property type="gene ID" value="ENSDARG00000095090.2"/>
</dbReference>
<comment type="subcellular location">
    <subcellularLocation>
        <location evidence="1 6">Membrane</location>
        <topology evidence="1 6">Multi-pass membrane protein</topology>
    </subcellularLocation>
</comment>
<keyword evidence="8" id="KW-1185">Reference proteome</keyword>
<evidence type="ECO:0000256" key="2">
    <source>
        <dbReference type="ARBA" id="ARBA00006840"/>
    </source>
</evidence>
<dbReference type="SMR" id="E9QH97"/>
<dbReference type="InterPro" id="IPR000301">
    <property type="entry name" value="Tetraspanin_animals"/>
</dbReference>
<evidence type="ECO:0000256" key="5">
    <source>
        <dbReference type="ARBA" id="ARBA00023136"/>
    </source>
</evidence>
<dbReference type="Gene3D" id="1.10.1450.10">
    <property type="entry name" value="Tetraspanin"/>
    <property type="match status" value="1"/>
</dbReference>
<evidence type="ECO:0000313" key="8">
    <source>
        <dbReference type="Proteomes" id="UP000000437"/>
    </source>
</evidence>
<dbReference type="EMBL" id="BX649372">
    <property type="status" value="NOT_ANNOTATED_CDS"/>
    <property type="molecule type" value="Genomic_DNA"/>
</dbReference>
<evidence type="ECO:0000313" key="10">
    <source>
        <dbReference type="ZFIN" id="ZDB-GENE-070912-550"/>
    </source>
</evidence>
<dbReference type="Pfam" id="PF00335">
    <property type="entry name" value="Tetraspanin"/>
    <property type="match status" value="1"/>
</dbReference>
<evidence type="ECO:0000256" key="3">
    <source>
        <dbReference type="ARBA" id="ARBA00022692"/>
    </source>
</evidence>
<comment type="similarity">
    <text evidence="2 6">Belongs to the tetraspanin (TM4SF) family.</text>
</comment>
<feature type="transmembrane region" description="Helical" evidence="6">
    <location>
        <begin position="83"/>
        <end position="105"/>
    </location>
</feature>
<accession>A0A8M1P6D4</accession>
<dbReference type="PIRSF" id="PIRSF002419">
    <property type="entry name" value="Tetraspanin"/>
    <property type="match status" value="1"/>
</dbReference>
<dbReference type="OMA" id="SDPRTNC"/>
<organism evidence="7">
    <name type="scientific">Danio rerio</name>
    <name type="common">Zebrafish</name>
    <name type="synonym">Brachydanio rerio</name>
    <dbReference type="NCBI Taxonomy" id="7955"/>
    <lineage>
        <taxon>Eukaryota</taxon>
        <taxon>Metazoa</taxon>
        <taxon>Chordata</taxon>
        <taxon>Craniata</taxon>
        <taxon>Vertebrata</taxon>
        <taxon>Euteleostomi</taxon>
        <taxon>Actinopterygii</taxon>
        <taxon>Neopterygii</taxon>
        <taxon>Teleostei</taxon>
        <taxon>Ostariophysi</taxon>
        <taxon>Cypriniformes</taxon>
        <taxon>Danionidae</taxon>
        <taxon>Danioninae</taxon>
        <taxon>Danio</taxon>
    </lineage>
</organism>
<keyword evidence="3 6" id="KW-0812">Transmembrane</keyword>
<reference evidence="7" key="1">
    <citation type="submission" date="2011-07" db="UniProtKB">
        <authorList>
            <consortium name="Ensembl"/>
        </authorList>
    </citation>
    <scope>IDENTIFICATION</scope>
    <source>
        <strain evidence="7">Tuebingen</strain>
    </source>
</reference>
<dbReference type="PhylomeDB" id="E9QH97"/>
<dbReference type="eggNOG" id="KOG3882">
    <property type="taxonomic scope" value="Eukaryota"/>
</dbReference>
<name>E9QH97_DANRE</name>
<feature type="transmembrane region" description="Helical" evidence="6">
    <location>
        <begin position="12"/>
        <end position="34"/>
    </location>
</feature>
<dbReference type="GO" id="GO:0005886">
    <property type="term" value="C:plasma membrane"/>
    <property type="evidence" value="ECO:0000318"/>
    <property type="project" value="GO_Central"/>
</dbReference>
<evidence type="ECO:0000256" key="6">
    <source>
        <dbReference type="RuleBase" id="RU361218"/>
    </source>
</evidence>
<dbReference type="GeneTree" id="ENSGT00940000154954"/>
<dbReference type="GeneID" id="564334"/>
<dbReference type="CDD" id="cd03163">
    <property type="entry name" value="TM4SF8_like_LEL"/>
    <property type="match status" value="1"/>
</dbReference>
<reference evidence="9" key="4">
    <citation type="submission" date="2025-04" db="UniProtKB">
        <authorList>
            <consortium name="RefSeq"/>
        </authorList>
    </citation>
    <scope>IDENTIFICATION</scope>
    <source>
        <strain evidence="9">Tuebingen</strain>
    </source>
</reference>
<dbReference type="AlphaFoldDB" id="E9QH97"/>